<dbReference type="Pfam" id="PF09134">
    <property type="entry name" value="Invasin_D3"/>
    <property type="match status" value="2"/>
</dbReference>
<protein>
    <recommendedName>
        <fullName evidence="12">Invasin</fullName>
    </recommendedName>
</protein>
<dbReference type="InterPro" id="IPR013783">
    <property type="entry name" value="Ig-like_fold"/>
</dbReference>
<dbReference type="Gene3D" id="3.10.350.10">
    <property type="entry name" value="LysM domain"/>
    <property type="match status" value="1"/>
</dbReference>
<evidence type="ECO:0000313" key="10">
    <source>
        <dbReference type="EMBL" id="KAA1146403.1"/>
    </source>
</evidence>
<dbReference type="InterPro" id="IPR015217">
    <property type="entry name" value="Invasin_dom_3"/>
</dbReference>
<dbReference type="GO" id="GO:0009279">
    <property type="term" value="C:cell outer membrane"/>
    <property type="evidence" value="ECO:0007669"/>
    <property type="project" value="UniProtKB-SubCell"/>
</dbReference>
<dbReference type="InterPro" id="IPR018392">
    <property type="entry name" value="LysM"/>
</dbReference>
<feature type="compositionally biased region" description="Basic and acidic residues" evidence="6">
    <location>
        <begin position="95"/>
        <end position="110"/>
    </location>
</feature>
<dbReference type="SUPFAM" id="SSF49373">
    <property type="entry name" value="Invasin/intimin cell-adhesion fragments"/>
    <property type="match status" value="7"/>
</dbReference>
<organism evidence="10 11">
    <name type="scientific">Citrobacter portucalensis</name>
    <dbReference type="NCBI Taxonomy" id="1639133"/>
    <lineage>
        <taxon>Bacteria</taxon>
        <taxon>Pseudomonadati</taxon>
        <taxon>Pseudomonadota</taxon>
        <taxon>Gammaproteobacteria</taxon>
        <taxon>Enterobacterales</taxon>
        <taxon>Enterobacteriaceae</taxon>
        <taxon>Citrobacter</taxon>
        <taxon>Citrobacter freundii complex</taxon>
    </lineage>
</organism>
<dbReference type="FunFam" id="2.60.40.10:FF:000182">
    <property type="entry name" value="Gamma intimin"/>
    <property type="match status" value="1"/>
</dbReference>
<gene>
    <name evidence="10" type="ORF">D3H66_01420</name>
</gene>
<evidence type="ECO:0000256" key="7">
    <source>
        <dbReference type="SAM" id="SignalP"/>
    </source>
</evidence>
<dbReference type="PRINTS" id="PR01369">
    <property type="entry name" value="INTIMIN"/>
</dbReference>
<accession>A0A5B0T9T2</accession>
<feature type="domain" description="Big-1" evidence="8">
    <location>
        <begin position="714"/>
        <end position="806"/>
    </location>
</feature>
<dbReference type="GO" id="GO:0007155">
    <property type="term" value="P:cell adhesion"/>
    <property type="evidence" value="ECO:0007669"/>
    <property type="project" value="InterPro"/>
</dbReference>
<dbReference type="Gene3D" id="2.40.160.160">
    <property type="entry name" value="Inverse autotransporter, beta-domain"/>
    <property type="match status" value="1"/>
</dbReference>
<dbReference type="Pfam" id="PF11924">
    <property type="entry name" value="IAT_beta"/>
    <property type="match status" value="1"/>
</dbReference>
<evidence type="ECO:0000256" key="2">
    <source>
        <dbReference type="ARBA" id="ARBA00010116"/>
    </source>
</evidence>
<evidence type="ECO:0000256" key="6">
    <source>
        <dbReference type="SAM" id="MobiDB-lite"/>
    </source>
</evidence>
<dbReference type="InterPro" id="IPR024519">
    <property type="entry name" value="IAT_beta"/>
</dbReference>
<comment type="subcellular location">
    <subcellularLocation>
        <location evidence="1">Cell outer membrane</location>
    </subcellularLocation>
</comment>
<feature type="signal peptide" evidence="7">
    <location>
        <begin position="1"/>
        <end position="18"/>
    </location>
</feature>
<feature type="chain" id="PRO_5023092184" description="Invasin" evidence="7">
    <location>
        <begin position="19"/>
        <end position="1287"/>
    </location>
</feature>
<dbReference type="InterPro" id="IPR008964">
    <property type="entry name" value="Invasin/intimin_cell_adhesion"/>
</dbReference>
<dbReference type="InterPro" id="IPR003344">
    <property type="entry name" value="Big_1_dom"/>
</dbReference>
<keyword evidence="4" id="KW-0472">Membrane</keyword>
<dbReference type="PANTHER" id="PTHR39576:SF2">
    <property type="entry name" value="ATTACHING AND EFFACING PROTEIN HOMOLOG-RELATED"/>
    <property type="match status" value="1"/>
</dbReference>
<dbReference type="Pfam" id="PF02369">
    <property type="entry name" value="Big_1"/>
    <property type="match status" value="4"/>
</dbReference>
<dbReference type="Proteomes" id="UP000323297">
    <property type="component" value="Unassembled WGS sequence"/>
</dbReference>
<dbReference type="PROSITE" id="PS51782">
    <property type="entry name" value="LYSM"/>
    <property type="match status" value="1"/>
</dbReference>
<feature type="region of interest" description="Disordered" evidence="6">
    <location>
        <begin position="83"/>
        <end position="110"/>
    </location>
</feature>
<feature type="domain" description="Big-1" evidence="8">
    <location>
        <begin position="814"/>
        <end position="903"/>
    </location>
</feature>
<evidence type="ECO:0000259" key="9">
    <source>
        <dbReference type="PROSITE" id="PS51782"/>
    </source>
</evidence>
<feature type="domain" description="LysM" evidence="9">
    <location>
        <begin position="39"/>
        <end position="87"/>
    </location>
</feature>
<evidence type="ECO:0008006" key="12">
    <source>
        <dbReference type="Google" id="ProtNLM"/>
    </source>
</evidence>
<evidence type="ECO:0000256" key="3">
    <source>
        <dbReference type="ARBA" id="ARBA00022737"/>
    </source>
</evidence>
<name>A0A5B0T9T2_9ENTR</name>
<evidence type="ECO:0000256" key="5">
    <source>
        <dbReference type="ARBA" id="ARBA00023237"/>
    </source>
</evidence>
<feature type="domain" description="Big-1" evidence="8">
    <location>
        <begin position="1114"/>
        <end position="1201"/>
    </location>
</feature>
<dbReference type="SMART" id="SM00634">
    <property type="entry name" value="BID_1"/>
    <property type="match status" value="7"/>
</dbReference>
<sequence>MIERIVWLCLIITTPVLAAITTAPQSSPWQNELLARPSVVYVLQSGETTTSIAERLGLTTTQLHYFNQFRTFNKPFAQLSPGDEIDIPSSSSSEWKTKEAAHSLDERQDREAGAKRLAGGATGLAKVLENGDVAEAANGLVRAEINRQANDTVNDWLGKLGTVKTQLSVDEEFSLDESSIDWLVPLHETTNNILFTQLGYRNQDQRNTVNAGVGVRHFSGDWMLGFNTFYDADLTGNNRRLGVGTELWRDYFQLSGNGYLRLSDWQSSDDVKDYDERPANGFDVRLQGWLPQYPHFGGKFIYEHYFGDEVGLTSEDERETNAWAFTTGVTWTPFPLMTLGIEQSLEKGDEGNTRVQMDLAWRLGESLKFQISPDEVASLRELKGSRYSLVERNNVIILEYREQDLLQLALSEEAIHDAEYTVHTVSATVSGKYPLSQITWDNAAFLAAGGEFRALSVNLFSLTLPPYQHTQSTDGVANQYRLVAQAQDSEGHTSNTQTLLIDVLPVNLAFDDELRVAGNGAPADGKTPVTITATLVDDAGKPVSGKTINMGMTFADGSKTAEDIVSNAAGQAIYHVVSSVAGPAKATARVSVLIQSADVLFSPVAADGTRSSLLVSPAVIRADGYDVADITFKAYSSQGEPASGLEDIAFQVIGVDNTTTGKVREISPGVYHARMSGINAGKGLVQVVQGNVPTKTQRRPVTLTATGNPVDPAQSTLSATPQQISANGNAESLLMLRLTDSSGNPLKEKNVRFSTTLAGTSISDVTNREDGTYVATLTGTTTGKAEIVTHVNGVVTTIEPRVVKLIPDDNAASVETLMVVDDHAVADGEDENIIKVTVLNADGTPAVGEIVRLYADNDAEIPQSATTDAHGEATIALTSKVAGQATVVAEINGNTEKVETNFTVDSGSLDPERSRTGAVPERIEANGNAESVIYFVLLDQQGNPVPGQKVTFKSTLEGTTLSPVSDNNNGTYKASLSGVNAGVAQITVSVNDNPFPVSAVGITLTPQTGAAGHGETTAITNNALANGTAANRVKVKISTADGEPATAQAVRFVATNGASVPTSVMTDNQGEAIATVSSRIAGKSVVSAMFNGHVQQVELTFLADASSASIFPGELRVIADNALANGVAENVVSATVRDAFGNPLAGQSVKFNASHGAIASAEGVTDEKGTVIARFTNTTAGRSEVLATVNGQGQHVAIAFSPFASSVNVLRGGQILTGHPQVGDRLSAVVMCGEGACEEQPSRFQWQVETAVGSNQFTAIAQATDREYVVSREWQKRALRVETQETR</sequence>
<dbReference type="InterPro" id="IPR003535">
    <property type="entry name" value="Intimin/invasin_bac"/>
</dbReference>
<dbReference type="RefSeq" id="WP_149607175.1">
    <property type="nucleotide sequence ID" value="NZ_VTZD01000003.1"/>
</dbReference>
<evidence type="ECO:0000259" key="8">
    <source>
        <dbReference type="PROSITE" id="PS51127"/>
    </source>
</evidence>
<dbReference type="InterPro" id="IPR038177">
    <property type="entry name" value="IAT_beta_sf"/>
</dbReference>
<dbReference type="InterPro" id="IPR051715">
    <property type="entry name" value="Intimin-Invasin_domain"/>
</dbReference>
<dbReference type="FunFam" id="2.40.160.160:FF:000001">
    <property type="entry name" value="Intimin-like inverse autotransporter SinH"/>
    <property type="match status" value="1"/>
</dbReference>
<keyword evidence="7" id="KW-0732">Signal</keyword>
<comment type="similarity">
    <text evidence="2">Belongs to the intimin/invasin family.</text>
</comment>
<keyword evidence="3" id="KW-0677">Repeat</keyword>
<evidence type="ECO:0000256" key="4">
    <source>
        <dbReference type="ARBA" id="ARBA00023136"/>
    </source>
</evidence>
<dbReference type="PANTHER" id="PTHR39576">
    <property type="entry name" value="ATTACHING AND EFFACING PROTEIN HOMOLOG-RELATED-RELATED"/>
    <property type="match status" value="1"/>
</dbReference>
<dbReference type="Gene3D" id="2.60.40.2700">
    <property type="match status" value="1"/>
</dbReference>
<evidence type="ECO:0000256" key="1">
    <source>
        <dbReference type="ARBA" id="ARBA00004442"/>
    </source>
</evidence>
<comment type="caution">
    <text evidence="10">The sequence shown here is derived from an EMBL/GenBank/DDBJ whole genome shotgun (WGS) entry which is preliminary data.</text>
</comment>
<dbReference type="EMBL" id="VTZD01000003">
    <property type="protein sequence ID" value="KAA1146403.1"/>
    <property type="molecule type" value="Genomic_DNA"/>
</dbReference>
<evidence type="ECO:0000313" key="11">
    <source>
        <dbReference type="Proteomes" id="UP000323297"/>
    </source>
</evidence>
<feature type="domain" description="Big-1" evidence="8">
    <location>
        <begin position="1013"/>
        <end position="1102"/>
    </location>
</feature>
<dbReference type="PROSITE" id="PS51127">
    <property type="entry name" value="BIG1"/>
    <property type="match status" value="5"/>
</dbReference>
<reference evidence="10 11" key="1">
    <citation type="submission" date="2019-08" db="EMBL/GenBank/DDBJ databases">
        <title>Draft genome sequence of Citrobacter portucalensis strain isolated from green turtle.</title>
        <authorList>
            <person name="Fernandes M.R."/>
            <person name="Sellera F.P."/>
            <person name="Goldeberg D.W."/>
            <person name="Costa D.C."/>
            <person name="Lincopan N."/>
        </authorList>
    </citation>
    <scope>NUCLEOTIDE SEQUENCE [LARGE SCALE GENOMIC DNA]</scope>
    <source>
        <strain evidence="10 11">TV06</strain>
    </source>
</reference>
<dbReference type="InterPro" id="IPR036779">
    <property type="entry name" value="LysM_dom_sf"/>
</dbReference>
<feature type="domain" description="Big-1" evidence="8">
    <location>
        <begin position="913"/>
        <end position="1005"/>
    </location>
</feature>
<proteinExistence type="inferred from homology"/>
<keyword evidence="5" id="KW-0998">Cell outer membrane</keyword>
<dbReference type="Gene3D" id="2.60.40.10">
    <property type="entry name" value="Immunoglobulins"/>
    <property type="match status" value="7"/>
</dbReference>